<evidence type="ECO:0000256" key="5">
    <source>
        <dbReference type="ARBA" id="ARBA00023242"/>
    </source>
</evidence>
<accession>A0A6G0HF77</accession>
<comment type="subcellular location">
    <subcellularLocation>
        <location evidence="1">Nucleus</location>
    </subcellularLocation>
</comment>
<evidence type="ECO:0000313" key="9">
    <source>
        <dbReference type="Proteomes" id="UP000424527"/>
    </source>
</evidence>
<dbReference type="Gene3D" id="1.10.10.60">
    <property type="entry name" value="Homeodomain-like"/>
    <property type="match status" value="1"/>
</dbReference>
<evidence type="ECO:0000256" key="4">
    <source>
        <dbReference type="ARBA" id="ARBA00023163"/>
    </source>
</evidence>
<evidence type="ECO:0000256" key="6">
    <source>
        <dbReference type="SAM" id="MobiDB-lite"/>
    </source>
</evidence>
<evidence type="ECO:0000256" key="2">
    <source>
        <dbReference type="ARBA" id="ARBA00023015"/>
    </source>
</evidence>
<reference evidence="8 9" key="1">
    <citation type="submission" date="2019-07" db="EMBL/GenBank/DDBJ databases">
        <title>Chromosome genome assembly for large yellow croaker.</title>
        <authorList>
            <person name="Xiao S."/>
        </authorList>
    </citation>
    <scope>NUCLEOTIDE SEQUENCE [LARGE SCALE GENOMIC DNA]</scope>
    <source>
        <strain evidence="8">JMULYC20181020</strain>
        <tissue evidence="8">Muscle</tissue>
    </source>
</reference>
<evidence type="ECO:0000256" key="3">
    <source>
        <dbReference type="ARBA" id="ARBA00023125"/>
    </source>
</evidence>
<dbReference type="GO" id="GO:0003677">
    <property type="term" value="F:DNA binding"/>
    <property type="evidence" value="ECO:0007669"/>
    <property type="project" value="UniProtKB-KW"/>
</dbReference>
<protein>
    <recommendedName>
        <fullName evidence="7">Myb/SANT-like DNA-binding domain-containing protein</fullName>
    </recommendedName>
</protein>
<evidence type="ECO:0000259" key="7">
    <source>
        <dbReference type="Pfam" id="PF13837"/>
    </source>
</evidence>
<keyword evidence="9" id="KW-1185">Reference proteome</keyword>
<dbReference type="Pfam" id="PF13837">
    <property type="entry name" value="Myb_DNA-bind_4"/>
    <property type="match status" value="1"/>
</dbReference>
<gene>
    <name evidence="8" type="ORF">D5F01_LYC24096</name>
</gene>
<proteinExistence type="predicted"/>
<name>A0A6G0HF77_LARCR</name>
<dbReference type="PANTHER" id="PTHR21654:SF84">
    <property type="entry name" value="SI:DKEY-66I24.7"/>
    <property type="match status" value="1"/>
</dbReference>
<dbReference type="GO" id="GO:0005634">
    <property type="term" value="C:nucleus"/>
    <property type="evidence" value="ECO:0007669"/>
    <property type="project" value="UniProtKB-SubCell"/>
</dbReference>
<comment type="caution">
    <text evidence="8">The sequence shown here is derived from an EMBL/GenBank/DDBJ whole genome shotgun (WGS) entry which is preliminary data.</text>
</comment>
<keyword evidence="4" id="KW-0804">Transcription</keyword>
<keyword evidence="2" id="KW-0805">Transcription regulation</keyword>
<keyword evidence="5" id="KW-0539">Nucleus</keyword>
<dbReference type="Proteomes" id="UP000424527">
    <property type="component" value="Unassembled WGS sequence"/>
</dbReference>
<feature type="domain" description="Myb/SANT-like DNA-binding" evidence="7">
    <location>
        <begin position="9"/>
        <end position="101"/>
    </location>
</feature>
<feature type="region of interest" description="Disordered" evidence="6">
    <location>
        <begin position="118"/>
        <end position="181"/>
    </location>
</feature>
<evidence type="ECO:0000256" key="1">
    <source>
        <dbReference type="ARBA" id="ARBA00004123"/>
    </source>
</evidence>
<feature type="compositionally biased region" description="Pro residues" evidence="6">
    <location>
        <begin position="135"/>
        <end position="148"/>
    </location>
</feature>
<dbReference type="EMBL" id="REGW02000104">
    <property type="protein sequence ID" value="KAE8277864.1"/>
    <property type="molecule type" value="Genomic_DNA"/>
</dbReference>
<dbReference type="GO" id="GO:0010468">
    <property type="term" value="P:regulation of gene expression"/>
    <property type="evidence" value="ECO:0007669"/>
    <property type="project" value="UniProtKB-ARBA"/>
</dbReference>
<dbReference type="PANTHER" id="PTHR21654">
    <property type="entry name" value="FI21293P1"/>
    <property type="match status" value="1"/>
</dbReference>
<feature type="compositionally biased region" description="Basic and acidic residues" evidence="6">
    <location>
        <begin position="155"/>
        <end position="180"/>
    </location>
</feature>
<dbReference type="AlphaFoldDB" id="A0A6G0HF77"/>
<keyword evidence="3" id="KW-0238">DNA-binding</keyword>
<sequence length="193" mass="22034">MAATSSNGHKWSQAQTRRLIRFRADNEPRFLKSKASAKQQWQALISELELEGKVSSQQVSKKWENLKKRYKELKTGKSGAGTDAGEVTATNWQYFEDMHEVLGARPCMDPPLLVDAGAEEEDIPNPTTMDTVEPTPSPSPSPSSSSPPPKRRKSDHFMDFLEKESLKEEERHRETQRNTERFLGLFERLLDKM</sequence>
<dbReference type="InterPro" id="IPR044822">
    <property type="entry name" value="Myb_DNA-bind_4"/>
</dbReference>
<organism evidence="8 9">
    <name type="scientific">Larimichthys crocea</name>
    <name type="common">Large yellow croaker</name>
    <name type="synonym">Pseudosciaena crocea</name>
    <dbReference type="NCBI Taxonomy" id="215358"/>
    <lineage>
        <taxon>Eukaryota</taxon>
        <taxon>Metazoa</taxon>
        <taxon>Chordata</taxon>
        <taxon>Craniata</taxon>
        <taxon>Vertebrata</taxon>
        <taxon>Euteleostomi</taxon>
        <taxon>Actinopterygii</taxon>
        <taxon>Neopterygii</taxon>
        <taxon>Teleostei</taxon>
        <taxon>Neoteleostei</taxon>
        <taxon>Acanthomorphata</taxon>
        <taxon>Eupercaria</taxon>
        <taxon>Sciaenidae</taxon>
        <taxon>Larimichthys</taxon>
    </lineage>
</organism>
<evidence type="ECO:0000313" key="8">
    <source>
        <dbReference type="EMBL" id="KAE8277864.1"/>
    </source>
</evidence>